<dbReference type="Pfam" id="PF03738">
    <property type="entry name" value="GSP_synth"/>
    <property type="match status" value="1"/>
</dbReference>
<evidence type="ECO:0000313" key="8">
    <source>
        <dbReference type="Proteomes" id="UP000267430"/>
    </source>
</evidence>
<name>A0A3S0VU73_9BACI</name>
<dbReference type="GO" id="GO:0046872">
    <property type="term" value="F:metal ion binding"/>
    <property type="evidence" value="ECO:0007669"/>
    <property type="project" value="UniProtKB-KW"/>
</dbReference>
<evidence type="ECO:0000259" key="6">
    <source>
        <dbReference type="Pfam" id="PF03738"/>
    </source>
</evidence>
<dbReference type="SUPFAM" id="SSF56059">
    <property type="entry name" value="Glutathione synthetase ATP-binding domain-like"/>
    <property type="match status" value="1"/>
</dbReference>
<evidence type="ECO:0000256" key="3">
    <source>
        <dbReference type="ARBA" id="ARBA00022741"/>
    </source>
</evidence>
<accession>A0A3S0VU73</accession>
<dbReference type="OrthoDB" id="9765517at2"/>
<keyword evidence="4" id="KW-0067">ATP-binding</keyword>
<proteinExistence type="predicted"/>
<dbReference type="RefSeq" id="WP_126867244.1">
    <property type="nucleotide sequence ID" value="NZ_JAUSTX010000025.1"/>
</dbReference>
<dbReference type="GO" id="GO:0016874">
    <property type="term" value="F:ligase activity"/>
    <property type="evidence" value="ECO:0007669"/>
    <property type="project" value="UniProtKB-KW"/>
</dbReference>
<comment type="caution">
    <text evidence="7">The sequence shown here is derived from an EMBL/GenBank/DDBJ whole genome shotgun (WGS) entry which is preliminary data.</text>
</comment>
<protein>
    <submittedName>
        <fullName evidence="7">Glutathionylspermidine synthase family protein</fullName>
    </submittedName>
</protein>
<evidence type="ECO:0000256" key="2">
    <source>
        <dbReference type="ARBA" id="ARBA00022723"/>
    </source>
</evidence>
<organism evidence="7 8">
    <name type="scientific">Peribacillus cavernae</name>
    <dbReference type="NCBI Taxonomy" id="1674310"/>
    <lineage>
        <taxon>Bacteria</taxon>
        <taxon>Bacillati</taxon>
        <taxon>Bacillota</taxon>
        <taxon>Bacilli</taxon>
        <taxon>Bacillales</taxon>
        <taxon>Bacillaceae</taxon>
        <taxon>Peribacillus</taxon>
    </lineage>
</organism>
<keyword evidence="2" id="KW-0479">Metal-binding</keyword>
<reference evidence="7 8" key="1">
    <citation type="submission" date="2018-12" db="EMBL/GenBank/DDBJ databases">
        <title>Bacillus chawlae sp. nov., Bacillus glennii sp. nov., and Bacillus saganii sp. nov. Isolated from the Vehicle Assembly Building at Kennedy Space Center where the Viking Spacecraft were Assembled.</title>
        <authorList>
            <person name="Seuylemezian A."/>
            <person name="Vaishampayan P."/>
        </authorList>
    </citation>
    <scope>NUCLEOTIDE SEQUENCE [LARGE SCALE GENOMIC DNA]</scope>
    <source>
        <strain evidence="7 8">L5</strain>
    </source>
</reference>
<evidence type="ECO:0000256" key="1">
    <source>
        <dbReference type="ARBA" id="ARBA00022598"/>
    </source>
</evidence>
<keyword evidence="8" id="KW-1185">Reference proteome</keyword>
<dbReference type="Proteomes" id="UP000267430">
    <property type="component" value="Unassembled WGS sequence"/>
</dbReference>
<keyword evidence="3" id="KW-0547">Nucleotide-binding</keyword>
<dbReference type="InterPro" id="IPR005494">
    <property type="entry name" value="GSPS_pre-ATP-grasp-like_dom"/>
</dbReference>
<gene>
    <name evidence="7" type="ORF">ELQ35_21595</name>
</gene>
<keyword evidence="1" id="KW-0436">Ligase</keyword>
<evidence type="ECO:0000256" key="5">
    <source>
        <dbReference type="ARBA" id="ARBA00022842"/>
    </source>
</evidence>
<evidence type="ECO:0000256" key="4">
    <source>
        <dbReference type="ARBA" id="ARBA00022840"/>
    </source>
</evidence>
<feature type="domain" description="Glutathionylspermidine synthase pre-ATP-grasp-like" evidence="6">
    <location>
        <begin position="41"/>
        <end position="425"/>
    </location>
</feature>
<sequence length="433" mass="49645">MDNHKYTTHKNSRQELYSQIPDFWPDLYESEYALLDIKLDSQERIHAIRSAAEKAGRIFFKSADLLRQLDDNTLLQLGFPVESLPFIRLKTIDEETVIARIDFAVTDQEIKVMEINSDTPTFIKETFHVNDFVCSHFNMEDPNKGCNQELAKAIHRAISAELNRLNRQTAPVIVFTSHQEHEEDYLTAIYLLENCGFRARYIPLTDLRLIEEDIMDDGECILSRGLYTPEGNRIDLLYRQTYPIESLVEDKDPNTGESVGMLLLELVSEGRLGMINPPSAFLLQSKAIQALIWGLHEERNAFFTEEEHEVIKKHFLPTYLEPDYFMQASCPYVKKPSFGREGDTVVIYDERGKIRMQDSGKTYEESMPVFQGFISLPEYEIATEKGKEKCRIMYGCFLVNGKASAVGIRAGGQITGNESYFLPMGIKKEGNNE</sequence>
<keyword evidence="5" id="KW-0460">Magnesium</keyword>
<evidence type="ECO:0000313" key="7">
    <source>
        <dbReference type="EMBL" id="RUQ24512.1"/>
    </source>
</evidence>
<dbReference type="GO" id="GO:0005524">
    <property type="term" value="F:ATP binding"/>
    <property type="evidence" value="ECO:0007669"/>
    <property type="project" value="UniProtKB-KW"/>
</dbReference>
<dbReference type="Gene3D" id="3.30.1490.330">
    <property type="match status" value="1"/>
</dbReference>
<dbReference type="EMBL" id="RYZZ01000049">
    <property type="protein sequence ID" value="RUQ24512.1"/>
    <property type="molecule type" value="Genomic_DNA"/>
</dbReference>
<dbReference type="AlphaFoldDB" id="A0A3S0VU73"/>